<organism evidence="2 3">
    <name type="scientific">Aestuariivirga litoralis</name>
    <dbReference type="NCBI Taxonomy" id="2650924"/>
    <lineage>
        <taxon>Bacteria</taxon>
        <taxon>Pseudomonadati</taxon>
        <taxon>Pseudomonadota</taxon>
        <taxon>Alphaproteobacteria</taxon>
        <taxon>Hyphomicrobiales</taxon>
        <taxon>Aestuariivirgaceae</taxon>
        <taxon>Aestuariivirga</taxon>
    </lineage>
</organism>
<evidence type="ECO:0000259" key="1">
    <source>
        <dbReference type="PROSITE" id="PS51186"/>
    </source>
</evidence>
<dbReference type="InterPro" id="IPR000182">
    <property type="entry name" value="GNAT_dom"/>
</dbReference>
<proteinExistence type="predicted"/>
<evidence type="ECO:0000313" key="2">
    <source>
        <dbReference type="EMBL" id="PZF78625.1"/>
    </source>
</evidence>
<comment type="caution">
    <text evidence="2">The sequence shown here is derived from an EMBL/GenBank/DDBJ whole genome shotgun (WGS) entry which is preliminary data.</text>
</comment>
<dbReference type="AlphaFoldDB" id="A0A2W2ATN0"/>
<accession>A0A2W2ATN0</accession>
<keyword evidence="3" id="KW-1185">Reference proteome</keyword>
<gene>
    <name evidence="2" type="ORF">DK847_02120</name>
</gene>
<protein>
    <recommendedName>
        <fullName evidence="1">N-acetyltransferase domain-containing protein</fullName>
    </recommendedName>
</protein>
<dbReference type="Pfam" id="PF00583">
    <property type="entry name" value="Acetyltransf_1"/>
    <property type="match status" value="1"/>
</dbReference>
<dbReference type="EMBL" id="QKVK01000001">
    <property type="protein sequence ID" value="PZF78625.1"/>
    <property type="molecule type" value="Genomic_DNA"/>
</dbReference>
<reference evidence="3" key="1">
    <citation type="submission" date="2018-06" db="EMBL/GenBank/DDBJ databases">
        <title>Aestuariibacter litoralis strain KCTC 52945T.</title>
        <authorList>
            <person name="Li X."/>
            <person name="Salam N."/>
            <person name="Li J.-L."/>
            <person name="Chen Y.-M."/>
            <person name="Yang Z.-W."/>
            <person name="Zhang L.-Y."/>
            <person name="Han M.-X."/>
            <person name="Xiao M."/>
            <person name="Li W.-J."/>
        </authorList>
    </citation>
    <scope>NUCLEOTIDE SEQUENCE [LARGE SCALE GENOMIC DNA]</scope>
    <source>
        <strain evidence="3">KCTC 52945</strain>
    </source>
</reference>
<name>A0A2W2ATN0_9HYPH</name>
<dbReference type="SUPFAM" id="SSF55729">
    <property type="entry name" value="Acyl-CoA N-acyltransferases (Nat)"/>
    <property type="match status" value="1"/>
</dbReference>
<dbReference type="PROSITE" id="PS51186">
    <property type="entry name" value="GNAT"/>
    <property type="match status" value="1"/>
</dbReference>
<dbReference type="CDD" id="cd04301">
    <property type="entry name" value="NAT_SF"/>
    <property type="match status" value="1"/>
</dbReference>
<dbReference type="Gene3D" id="3.40.630.30">
    <property type="match status" value="1"/>
</dbReference>
<feature type="domain" description="N-acetyltransferase" evidence="1">
    <location>
        <begin position="3"/>
        <end position="142"/>
    </location>
</feature>
<dbReference type="InterPro" id="IPR016181">
    <property type="entry name" value="Acyl_CoA_acyltransferase"/>
</dbReference>
<dbReference type="GO" id="GO:0016747">
    <property type="term" value="F:acyltransferase activity, transferring groups other than amino-acyl groups"/>
    <property type="evidence" value="ECO:0007669"/>
    <property type="project" value="InterPro"/>
</dbReference>
<sequence length="142" mass="15235">MHIEISTDPSCITEQQLAYIYASVGFGAESDYIGRPDLMAQLFGPGVFGCFALHAGEPVGLLRAFSDGCMVAWIAEICVIPSHQRMGIGRLLMEAADEHFGGLALYADAFTHNEGFFNACGLRSRAILTACARAPLRHQAAA</sequence>
<dbReference type="RefSeq" id="WP_111195953.1">
    <property type="nucleotide sequence ID" value="NZ_QKVK01000001.1"/>
</dbReference>
<dbReference type="Proteomes" id="UP000248795">
    <property type="component" value="Unassembled WGS sequence"/>
</dbReference>
<evidence type="ECO:0000313" key="3">
    <source>
        <dbReference type="Proteomes" id="UP000248795"/>
    </source>
</evidence>